<dbReference type="EMBL" id="JPKZ01001274">
    <property type="protein sequence ID" value="KHN83034.1"/>
    <property type="molecule type" value="Genomic_DNA"/>
</dbReference>
<evidence type="ECO:0000256" key="1">
    <source>
        <dbReference type="SAM" id="MobiDB-lite"/>
    </source>
</evidence>
<sequence length="128" mass="14984">MDGERDQEKQTNKERHGRGNRETKERYKPKNINGETIARNQRNTKITLVRRHEISEPKTIAPLKDRKIFEIKRHLKAISIYFTITCRLTTPNIAPQQMHTCTPQTSFPSKNSTFWCLHKSLGTKLSHT</sequence>
<dbReference type="AlphaFoldDB" id="A0A0B2VNT3"/>
<evidence type="ECO:0000313" key="3">
    <source>
        <dbReference type="Proteomes" id="UP000031036"/>
    </source>
</evidence>
<dbReference type="Proteomes" id="UP000031036">
    <property type="component" value="Unassembled WGS sequence"/>
</dbReference>
<feature type="compositionally biased region" description="Basic and acidic residues" evidence="1">
    <location>
        <begin position="1"/>
        <end position="28"/>
    </location>
</feature>
<comment type="caution">
    <text evidence="2">The sequence shown here is derived from an EMBL/GenBank/DDBJ whole genome shotgun (WGS) entry which is preliminary data.</text>
</comment>
<feature type="region of interest" description="Disordered" evidence="1">
    <location>
        <begin position="1"/>
        <end position="39"/>
    </location>
</feature>
<name>A0A0B2VNT3_TOXCA</name>
<gene>
    <name evidence="2" type="ORF">Tcan_04815</name>
</gene>
<evidence type="ECO:0000313" key="2">
    <source>
        <dbReference type="EMBL" id="KHN83034.1"/>
    </source>
</evidence>
<proteinExistence type="predicted"/>
<organism evidence="2 3">
    <name type="scientific">Toxocara canis</name>
    <name type="common">Canine roundworm</name>
    <dbReference type="NCBI Taxonomy" id="6265"/>
    <lineage>
        <taxon>Eukaryota</taxon>
        <taxon>Metazoa</taxon>
        <taxon>Ecdysozoa</taxon>
        <taxon>Nematoda</taxon>
        <taxon>Chromadorea</taxon>
        <taxon>Rhabditida</taxon>
        <taxon>Spirurina</taxon>
        <taxon>Ascaridomorpha</taxon>
        <taxon>Ascaridoidea</taxon>
        <taxon>Toxocaridae</taxon>
        <taxon>Toxocara</taxon>
    </lineage>
</organism>
<accession>A0A0B2VNT3</accession>
<protein>
    <submittedName>
        <fullName evidence="2">Uncharacterized protein</fullName>
    </submittedName>
</protein>
<reference evidence="2 3" key="1">
    <citation type="submission" date="2014-11" db="EMBL/GenBank/DDBJ databases">
        <title>Genetic blueprint of the zoonotic pathogen Toxocara canis.</title>
        <authorList>
            <person name="Zhu X.-Q."/>
            <person name="Korhonen P.K."/>
            <person name="Cai H."/>
            <person name="Young N.D."/>
            <person name="Nejsum P."/>
            <person name="von Samson-Himmelstjerna G."/>
            <person name="Boag P.R."/>
            <person name="Tan P."/>
            <person name="Li Q."/>
            <person name="Min J."/>
            <person name="Yang Y."/>
            <person name="Wang X."/>
            <person name="Fang X."/>
            <person name="Hall R.S."/>
            <person name="Hofmann A."/>
            <person name="Sternberg P.W."/>
            <person name="Jex A.R."/>
            <person name="Gasser R.B."/>
        </authorList>
    </citation>
    <scope>NUCLEOTIDE SEQUENCE [LARGE SCALE GENOMIC DNA]</scope>
    <source>
        <strain evidence="2">PN_DK_2014</strain>
    </source>
</reference>
<keyword evidence="3" id="KW-1185">Reference proteome</keyword>